<organism evidence="2 3">
    <name type="scientific">Symbiodinium microadriaticum</name>
    <name type="common">Dinoflagellate</name>
    <name type="synonym">Zooxanthella microadriatica</name>
    <dbReference type="NCBI Taxonomy" id="2951"/>
    <lineage>
        <taxon>Eukaryota</taxon>
        <taxon>Sar</taxon>
        <taxon>Alveolata</taxon>
        <taxon>Dinophyceae</taxon>
        <taxon>Suessiales</taxon>
        <taxon>Symbiodiniaceae</taxon>
        <taxon>Symbiodinium</taxon>
    </lineage>
</organism>
<protein>
    <submittedName>
        <fullName evidence="2">Uncharacterized protein</fullName>
    </submittedName>
</protein>
<sequence length="1018" mass="114171">MSSSKQGAAGDGDNVTVKPSSEACGTVAENDRQKTTHDQIQNQSKFLTPSPKGPPTTPPAPDKKKRKRQTELGDDDVGEVVMPVPKQRNHWHFRWPMLPARTRPPVTPVIPKLIAETLDGTSVMRPNVSMKEANSFFVWAPIRLCQPEISHPKWNSFKRALAASGLEFDILKLTVIANYAHGPYAGGDRLVMKQEMLASFLQKQTQDYFADIAAEICLDQDASMDTASGETAAMMLEDFMSSDALKNRGLFLKNKVWFGMINVFRSLLKTWTLHREAAWAICAESGFDMDDNDDAGGAEADENKDPPQKWTRSALYKAYSGKGPHKMNLEFLADADLRAKAALVVHITAGPESQMDWISSRAAGKHFQVVLDILRATASSEMYREMRLAPPSHPPMDPENEYLRGDVELVQKAWDFAVNLASNILWGQLLYRYTLPLGSAGHNTEQRQLCLDHMRALVETVVEAEELVRKGPHAVADVLQDVAWPMETLAREIMVRLWRSDFDESSPEAFDLRRLVLRTFLGPSSTKEILESTFSHLHDVIGRHAKNQKASNASMYFYTIASPYSKKDTCGMEHQLPEHRDWVKWRTLFSHARQEFTQQYNNSMNVNATALPRGSEIPASSAGVKKTKWRLAGPLSHYRSSAGLLFLLEDKGSGFSNCRHAWAAGLLKCGKFFWKQDTISLHISQLSNFKWHTTTARANTLSSKKITMLSFLFLLRQPQDEDKVVLSLGFHGWCAVGLEVRSMWLNGREFLTVGSDLDIDDITAMFNFDVAEETCPWTGVRVRILPPACVPRELQGAAMAFEVLSRDGWILKDALLAGDLNIKVEQLRQTAQSIGATLPLPGKGSGKNGNVVQADIVAALLRKVFPDETDEFRDTLFQKLVGKKAATVDISVLATISELDEDNASAFKDMKKRAMELFQETVYGEGMQTAMARKLDEEKDEKKRQENFQQAKERADNVVLEQREENRRHAERQCELTPRDLKSLLPGGGEISGVCWARYNPHAQWFSVQYPVSVSSSF</sequence>
<feature type="region of interest" description="Disordered" evidence="1">
    <location>
        <begin position="1"/>
        <end position="79"/>
    </location>
</feature>
<dbReference type="Proteomes" id="UP000186817">
    <property type="component" value="Unassembled WGS sequence"/>
</dbReference>
<feature type="compositionally biased region" description="Pro residues" evidence="1">
    <location>
        <begin position="51"/>
        <end position="60"/>
    </location>
</feature>
<feature type="compositionally biased region" description="Polar residues" evidence="1">
    <location>
        <begin position="38"/>
        <end position="47"/>
    </location>
</feature>
<dbReference type="AlphaFoldDB" id="A0A1Q9BZT1"/>
<feature type="region of interest" description="Disordered" evidence="1">
    <location>
        <begin position="936"/>
        <end position="957"/>
    </location>
</feature>
<dbReference type="OMA" id="WAICAES"/>
<gene>
    <name evidence="2" type="ORF">AK812_SmicGene43909</name>
</gene>
<evidence type="ECO:0000313" key="3">
    <source>
        <dbReference type="Proteomes" id="UP000186817"/>
    </source>
</evidence>
<evidence type="ECO:0000313" key="2">
    <source>
        <dbReference type="EMBL" id="OLP76188.1"/>
    </source>
</evidence>
<keyword evidence="3" id="KW-1185">Reference proteome</keyword>
<dbReference type="OrthoDB" id="424093at2759"/>
<dbReference type="EMBL" id="LSRX01002110">
    <property type="protein sequence ID" value="OLP76188.1"/>
    <property type="molecule type" value="Genomic_DNA"/>
</dbReference>
<comment type="caution">
    <text evidence="2">The sequence shown here is derived from an EMBL/GenBank/DDBJ whole genome shotgun (WGS) entry which is preliminary data.</text>
</comment>
<accession>A0A1Q9BZT1</accession>
<evidence type="ECO:0000256" key="1">
    <source>
        <dbReference type="SAM" id="MobiDB-lite"/>
    </source>
</evidence>
<reference evidence="2 3" key="1">
    <citation type="submission" date="2016-02" db="EMBL/GenBank/DDBJ databases">
        <title>Genome analysis of coral dinoflagellate symbionts highlights evolutionary adaptations to a symbiotic lifestyle.</title>
        <authorList>
            <person name="Aranda M."/>
            <person name="Li Y."/>
            <person name="Liew Y.J."/>
            <person name="Baumgarten S."/>
            <person name="Simakov O."/>
            <person name="Wilson M."/>
            <person name="Piel J."/>
            <person name="Ashoor H."/>
            <person name="Bougouffa S."/>
            <person name="Bajic V.B."/>
            <person name="Ryu T."/>
            <person name="Ravasi T."/>
            <person name="Bayer T."/>
            <person name="Micklem G."/>
            <person name="Kim H."/>
            <person name="Bhak J."/>
            <person name="Lajeunesse T.C."/>
            <person name="Voolstra C.R."/>
        </authorList>
    </citation>
    <scope>NUCLEOTIDE SEQUENCE [LARGE SCALE GENOMIC DNA]</scope>
    <source>
        <strain evidence="2 3">CCMP2467</strain>
    </source>
</reference>
<name>A0A1Q9BZT1_SYMMI</name>
<proteinExistence type="predicted"/>